<reference evidence="6 7" key="1">
    <citation type="journal article" date="2019" name="Int. J. Syst. Evol. Microbiol.">
        <title>The Global Catalogue of Microorganisms (GCM) 10K type strain sequencing project: providing services to taxonomists for standard genome sequencing and annotation.</title>
        <authorList>
            <consortium name="The Broad Institute Genomics Platform"/>
            <consortium name="The Broad Institute Genome Sequencing Center for Infectious Disease"/>
            <person name="Wu L."/>
            <person name="Ma J."/>
        </authorList>
    </citation>
    <scope>NUCLEOTIDE SEQUENCE [LARGE SCALE GENOMIC DNA]</scope>
    <source>
        <strain evidence="6 7">JCM 4505</strain>
    </source>
</reference>
<evidence type="ECO:0000256" key="2">
    <source>
        <dbReference type="ARBA" id="ARBA00023015"/>
    </source>
</evidence>
<comment type="similarity">
    <text evidence="1">Belongs to the LysR transcriptional regulatory family.</text>
</comment>
<keyword evidence="7" id="KW-1185">Reference proteome</keyword>
<evidence type="ECO:0000256" key="1">
    <source>
        <dbReference type="ARBA" id="ARBA00009437"/>
    </source>
</evidence>
<dbReference type="PROSITE" id="PS50931">
    <property type="entry name" value="HTH_LYSR"/>
    <property type="match status" value="1"/>
</dbReference>
<dbReference type="InterPro" id="IPR005119">
    <property type="entry name" value="LysR_subst-bd"/>
</dbReference>
<organism evidence="6 7">
    <name type="scientific">Streptomyces polychromogenes</name>
    <dbReference type="NCBI Taxonomy" id="67342"/>
    <lineage>
        <taxon>Bacteria</taxon>
        <taxon>Bacillati</taxon>
        <taxon>Actinomycetota</taxon>
        <taxon>Actinomycetes</taxon>
        <taxon>Kitasatosporales</taxon>
        <taxon>Streptomycetaceae</taxon>
        <taxon>Streptomyces</taxon>
    </lineage>
</organism>
<dbReference type="InterPro" id="IPR036388">
    <property type="entry name" value="WH-like_DNA-bd_sf"/>
</dbReference>
<proteinExistence type="inferred from homology"/>
<dbReference type="PANTHER" id="PTHR30346:SF28">
    <property type="entry name" value="HTH-TYPE TRANSCRIPTIONAL REGULATOR CYNR"/>
    <property type="match status" value="1"/>
</dbReference>
<dbReference type="Gene3D" id="3.40.190.290">
    <property type="match status" value="1"/>
</dbReference>
<dbReference type="Pfam" id="PF00126">
    <property type="entry name" value="HTH_1"/>
    <property type="match status" value="1"/>
</dbReference>
<evidence type="ECO:0000256" key="3">
    <source>
        <dbReference type="ARBA" id="ARBA00023125"/>
    </source>
</evidence>
<dbReference type="Pfam" id="PF03466">
    <property type="entry name" value="LysR_substrate"/>
    <property type="match status" value="1"/>
</dbReference>
<dbReference type="InterPro" id="IPR036390">
    <property type="entry name" value="WH_DNA-bd_sf"/>
</dbReference>
<keyword evidence="3" id="KW-0238">DNA-binding</keyword>
<name>A0ABN0VP32_9ACTN</name>
<comment type="caution">
    <text evidence="6">The sequence shown here is derived from an EMBL/GenBank/DDBJ whole genome shotgun (WGS) entry which is preliminary data.</text>
</comment>
<gene>
    <name evidence="6" type="ORF">GCM10010302_61000</name>
</gene>
<dbReference type="PRINTS" id="PR00039">
    <property type="entry name" value="HTHLYSR"/>
</dbReference>
<evidence type="ECO:0000256" key="4">
    <source>
        <dbReference type="ARBA" id="ARBA00023163"/>
    </source>
</evidence>
<evidence type="ECO:0000313" key="6">
    <source>
        <dbReference type="EMBL" id="GAA0313713.1"/>
    </source>
</evidence>
<sequence>MDLLALRCFQVVARHEHISRAAAELRVAQPSVSRTVARLEAELGVELFERRGRRIRLNRHGAAFLRRVDRALGELEDGRRELAEAAGTGAGAVTVATETLMTVAALLPGHRAAHPGVDVRLRQCPADAMAHLLRTRAADLCLASEPLAGPGLESVELLREEVLLAVPAGHRLAGREGVEVAELEGEPFLTPGPGHWQRELADRLFARAGLRPAVVCEGNEPGALLDLVGAGLGVALLPAMARDAGLRAGVAWARLADDGSRRVLWLVRDREAFVPAAVRDFAGFTVAHFKGVPGAGSRQTVRAAVPGAGRG</sequence>
<dbReference type="PANTHER" id="PTHR30346">
    <property type="entry name" value="TRANSCRIPTIONAL DUAL REGULATOR HCAR-RELATED"/>
    <property type="match status" value="1"/>
</dbReference>
<keyword evidence="4" id="KW-0804">Transcription</keyword>
<feature type="domain" description="HTH lysR-type" evidence="5">
    <location>
        <begin position="1"/>
        <end position="58"/>
    </location>
</feature>
<evidence type="ECO:0000313" key="7">
    <source>
        <dbReference type="Proteomes" id="UP001501867"/>
    </source>
</evidence>
<dbReference type="Proteomes" id="UP001501867">
    <property type="component" value="Unassembled WGS sequence"/>
</dbReference>
<protein>
    <submittedName>
        <fullName evidence="6">LysR substrate-binding domain-containing protein</fullName>
    </submittedName>
</protein>
<dbReference type="EMBL" id="BAAABV010000024">
    <property type="protein sequence ID" value="GAA0313713.1"/>
    <property type="molecule type" value="Genomic_DNA"/>
</dbReference>
<dbReference type="InterPro" id="IPR000847">
    <property type="entry name" value="LysR_HTH_N"/>
</dbReference>
<dbReference type="SUPFAM" id="SSF46785">
    <property type="entry name" value="Winged helix' DNA-binding domain"/>
    <property type="match status" value="1"/>
</dbReference>
<accession>A0ABN0VP32</accession>
<keyword evidence="2" id="KW-0805">Transcription regulation</keyword>
<dbReference type="SUPFAM" id="SSF53850">
    <property type="entry name" value="Periplasmic binding protein-like II"/>
    <property type="match status" value="1"/>
</dbReference>
<evidence type="ECO:0000259" key="5">
    <source>
        <dbReference type="PROSITE" id="PS50931"/>
    </source>
</evidence>
<dbReference type="Gene3D" id="1.10.10.10">
    <property type="entry name" value="Winged helix-like DNA-binding domain superfamily/Winged helix DNA-binding domain"/>
    <property type="match status" value="1"/>
</dbReference>